<comment type="caution">
    <text evidence="1">The sequence shown here is derived from an EMBL/GenBank/DDBJ whole genome shotgun (WGS) entry which is preliminary data.</text>
</comment>
<feature type="non-terminal residue" evidence="1">
    <location>
        <position position="88"/>
    </location>
</feature>
<dbReference type="Pfam" id="PF00873">
    <property type="entry name" value="ACR_tran"/>
    <property type="match status" value="1"/>
</dbReference>
<reference evidence="1" key="2">
    <citation type="submission" date="2023-08" db="EMBL/GenBank/DDBJ databases">
        <title>Vibrio cholerae Outbreaks in Tanzania Exemplify Founder Flush: Simultaneous Increases in Population Size and Genetic Diversity.</title>
        <authorList>
            <person name="Debes A.K."/>
            <person name="Mohammed A."/>
            <person name="Maseke I."/>
            <person name="Almeida M."/>
            <person name="Li S."/>
            <person name="Matimba H."/>
            <person name="Joachim A."/>
            <person name="Mizinduko M."/>
            <person name="Nyanga S."/>
            <person name="Kelly M."/>
            <person name="Kachwamba Y."/>
            <person name="Schaffer A.M."/>
            <person name="Nyanga A.S."/>
            <person name="Mghamba J."/>
            <person name="Mosha F.S."/>
            <person name="Sack D.A."/>
            <person name="Stine O.C."/>
        </authorList>
    </citation>
    <scope>NUCLEOTIDE SEQUENCE</scope>
    <source>
        <strain evidence="1">TDS0091212</strain>
    </source>
</reference>
<dbReference type="InterPro" id="IPR027463">
    <property type="entry name" value="AcrB_DN_DC_subdom"/>
</dbReference>
<sequence length="88" mass="9328">STIYTQASQYRVVLQAQSGETLGPAALNQIHVKTTDGGQVRLSSLAHVEQRQAQLAIAHIGQFPAVMMSFNLAPGVALGKGVELINQT</sequence>
<feature type="non-terminal residue" evidence="1">
    <location>
        <position position="1"/>
    </location>
</feature>
<accession>A0AAW4KQ34</accession>
<protein>
    <submittedName>
        <fullName evidence="1">Efflux RND transporter permease subunit</fullName>
    </submittedName>
</protein>
<name>A0AAW4KQ34_VIBCL</name>
<dbReference type="Proteomes" id="UP001196338">
    <property type="component" value="Unassembled WGS sequence"/>
</dbReference>
<evidence type="ECO:0000313" key="1">
    <source>
        <dbReference type="EMBL" id="MBS7674223.1"/>
    </source>
</evidence>
<organism evidence="1 2">
    <name type="scientific">Vibrio cholerae</name>
    <dbReference type="NCBI Taxonomy" id="666"/>
    <lineage>
        <taxon>Bacteria</taxon>
        <taxon>Pseudomonadati</taxon>
        <taxon>Pseudomonadota</taxon>
        <taxon>Gammaproteobacteria</taxon>
        <taxon>Vibrionales</taxon>
        <taxon>Vibrionaceae</taxon>
        <taxon>Vibrio</taxon>
    </lineage>
</organism>
<dbReference type="InterPro" id="IPR001036">
    <property type="entry name" value="Acrflvin-R"/>
</dbReference>
<dbReference type="Gene3D" id="3.30.70.1440">
    <property type="entry name" value="Multidrug efflux transporter AcrB pore domain"/>
    <property type="match status" value="1"/>
</dbReference>
<dbReference type="AlphaFoldDB" id="A0AAW4KQ34"/>
<dbReference type="PANTHER" id="PTHR32063">
    <property type="match status" value="1"/>
</dbReference>
<evidence type="ECO:0000313" key="2">
    <source>
        <dbReference type="Proteomes" id="UP001196338"/>
    </source>
</evidence>
<dbReference type="EMBL" id="JAHBND010000454">
    <property type="protein sequence ID" value="MBS7674223.1"/>
    <property type="molecule type" value="Genomic_DNA"/>
</dbReference>
<dbReference type="GO" id="GO:0042910">
    <property type="term" value="F:xenobiotic transmembrane transporter activity"/>
    <property type="evidence" value="ECO:0007669"/>
    <property type="project" value="TreeGrafter"/>
</dbReference>
<reference evidence="1" key="1">
    <citation type="submission" date="2021-05" db="EMBL/GenBank/DDBJ databases">
        <authorList>
            <person name="Stine C."/>
        </authorList>
    </citation>
    <scope>NUCLEOTIDE SEQUENCE</scope>
    <source>
        <strain evidence="1">TDS0091212</strain>
    </source>
</reference>
<gene>
    <name evidence="1" type="ORF">KIN13_12385</name>
</gene>
<proteinExistence type="predicted"/>
<dbReference type="PANTHER" id="PTHR32063:SF21">
    <property type="entry name" value="MULTIDRUG RESISTANCE PROTEIN MDTB"/>
    <property type="match status" value="1"/>
</dbReference>
<dbReference type="Gene3D" id="3.30.2090.10">
    <property type="entry name" value="Multidrug efflux transporter AcrB TolC docking domain, DN and DC subdomains"/>
    <property type="match status" value="1"/>
</dbReference>
<dbReference type="GO" id="GO:0005886">
    <property type="term" value="C:plasma membrane"/>
    <property type="evidence" value="ECO:0007669"/>
    <property type="project" value="TreeGrafter"/>
</dbReference>
<dbReference type="RefSeq" id="WP_213420975.1">
    <property type="nucleotide sequence ID" value="NZ_JAHBND010000454.1"/>
</dbReference>
<dbReference type="SUPFAM" id="SSF82714">
    <property type="entry name" value="Multidrug efflux transporter AcrB TolC docking domain, DN and DC subdomains"/>
    <property type="match status" value="1"/>
</dbReference>